<keyword evidence="9" id="KW-0698">rRNA processing</keyword>
<feature type="binding site" evidence="12">
    <location>
        <position position="78"/>
    </location>
    <ligand>
        <name>Zn(2+)</name>
        <dbReference type="ChEBI" id="CHEBI:29105"/>
        <label>2</label>
        <note>catalytic</note>
    </ligand>
</feature>
<dbReference type="PATRIC" id="fig|1203606.4.peg.1465"/>
<dbReference type="eggNOG" id="COG0595">
    <property type="taxonomic scope" value="Bacteria"/>
</dbReference>
<evidence type="ECO:0000313" key="14">
    <source>
        <dbReference type="EMBL" id="EOQ38467.1"/>
    </source>
</evidence>
<dbReference type="InterPro" id="IPR055132">
    <property type="entry name" value="RNase_J_b_CASP"/>
</dbReference>
<dbReference type="EC" id="3.1.-.-" evidence="9"/>
<dbReference type="Pfam" id="PF22505">
    <property type="entry name" value="RNase_J_b_CASP"/>
    <property type="match status" value="1"/>
</dbReference>
<dbReference type="InterPro" id="IPR004613">
    <property type="entry name" value="RNase_J"/>
</dbReference>
<dbReference type="InterPro" id="IPR001279">
    <property type="entry name" value="Metallo-B-lactamas"/>
</dbReference>
<dbReference type="PANTHER" id="PTHR43694:SF1">
    <property type="entry name" value="RIBONUCLEASE J"/>
    <property type="match status" value="1"/>
</dbReference>
<dbReference type="InterPro" id="IPR036866">
    <property type="entry name" value="RibonucZ/Hydroxyglut_hydro"/>
</dbReference>
<evidence type="ECO:0000256" key="12">
    <source>
        <dbReference type="PIRSR" id="PIRSR004803-3"/>
    </source>
</evidence>
<dbReference type="InterPro" id="IPR041636">
    <property type="entry name" value="RNase_J_C"/>
</dbReference>
<evidence type="ECO:0000256" key="4">
    <source>
        <dbReference type="ARBA" id="ARBA00022759"/>
    </source>
</evidence>
<keyword evidence="6 12" id="KW-0862">Zinc</keyword>
<keyword evidence="4 9" id="KW-0255">Endonuclease</keyword>
<dbReference type="CDD" id="cd07714">
    <property type="entry name" value="RNaseJ_MBL-fold"/>
    <property type="match status" value="1"/>
</dbReference>
<keyword evidence="2 9" id="KW-0540">Nuclease</keyword>
<name>R8W5R5_9FIRM</name>
<evidence type="ECO:0000256" key="2">
    <source>
        <dbReference type="ARBA" id="ARBA00022722"/>
    </source>
</evidence>
<dbReference type="PIRSF" id="PIRSF004803">
    <property type="entry name" value="RnjA"/>
    <property type="match status" value="1"/>
</dbReference>
<evidence type="ECO:0000256" key="7">
    <source>
        <dbReference type="ARBA" id="ARBA00022839"/>
    </source>
</evidence>
<dbReference type="InterPro" id="IPR042173">
    <property type="entry name" value="RNase_J_2"/>
</dbReference>
<dbReference type="HOGENOM" id="CLU_008727_3_2_9"/>
<accession>R8W5R5</accession>
<dbReference type="GO" id="GO:0004521">
    <property type="term" value="F:RNA endonuclease activity"/>
    <property type="evidence" value="ECO:0007669"/>
    <property type="project" value="UniProtKB-UniRule"/>
</dbReference>
<dbReference type="Gene3D" id="3.10.20.580">
    <property type="match status" value="1"/>
</dbReference>
<dbReference type="InterPro" id="IPR011108">
    <property type="entry name" value="RMMBL"/>
</dbReference>
<feature type="binding site" evidence="12">
    <location>
        <position position="106"/>
    </location>
    <ligand>
        <name>Zn(2+)</name>
        <dbReference type="ChEBI" id="CHEBI:29105"/>
        <label>1</label>
        <note>catalytic</note>
    </ligand>
</feature>
<comment type="similarity">
    <text evidence="9">Belongs to the metallo-beta-lactamase superfamily. RNA-metabolizing metallo-beta-lactamase-like family. Bacterial RNase J subfamily.</text>
</comment>
<evidence type="ECO:0000256" key="8">
    <source>
        <dbReference type="ARBA" id="ARBA00022884"/>
    </source>
</evidence>
<evidence type="ECO:0000259" key="13">
    <source>
        <dbReference type="SMART" id="SM00849"/>
    </source>
</evidence>
<feature type="binding site" evidence="12">
    <location>
        <position position="191"/>
    </location>
    <ligand>
        <name>Zn(2+)</name>
        <dbReference type="ChEBI" id="CHEBI:29105"/>
        <label>1</label>
        <note>catalytic</note>
    </ligand>
</feature>
<sequence>MRPRHKRESRKDRRMKIQPNCKTTKESDIEVMKEKLKIIPLGGLNEIGKNMTVIEYGNDIVVIDCGLAFPDDDMLGVDLVIPDTTYLKRNQKKVRGYLITHGHEDHIGAIPYVLREVNAPIYATRLTCGIIQTKLAEHRMPEKVRMNTVKAGDVIKLGCFTIEFIHTNHSIADSVALAIRTPLGTIIHTGDFKVDLTPVSGEMIDLARFGELGREGVLALMSDSTNVERSGYTPSEKVVGQSLENFFKNCDQRIIIATFASNVSRLQQILDIAARFGRKVAVCGRSMEKITQVAQELGYLHDDGKVLIDVSTINRYPQNRLCIVSTGSQGETMSALYRMAYSSHKQVEVVTGDRILIAASAIPGNEKSVSNMVNELYRKGAEVIYDRNAAIHVSGHACQEEQKLMIGLCRPKYFIPVHGEHRMLQKHAALAEEMGVDPRNVIITEIGRPIEIDDRSARLCPMVPAGRVLIDGLGIGDVGAAVLRDRKHLAEDGLLVVVVTIDKESGVVIAGPDIVSRGFIYVREAEDLMEELRVQSQMALDRCLDEGVRDWNGIKSALKSALSNYLFKKTKRSPMILPIIMEV</sequence>
<comment type="function">
    <text evidence="9">An RNase that has 5'-3' exonuclease and possibly endonuclease activity. Involved in maturation of rRNA and in some organisms also mRNA maturation and/or decay.</text>
</comment>
<organism evidence="14 15">
    <name type="scientific">Butyricicoccus pullicaecorum 1.2</name>
    <dbReference type="NCBI Taxonomy" id="1203606"/>
    <lineage>
        <taxon>Bacteria</taxon>
        <taxon>Bacillati</taxon>
        <taxon>Bacillota</taxon>
        <taxon>Clostridia</taxon>
        <taxon>Eubacteriales</taxon>
        <taxon>Butyricicoccaceae</taxon>
        <taxon>Butyricicoccus</taxon>
    </lineage>
</organism>
<comment type="subcellular location">
    <subcellularLocation>
        <location evidence="9">Cytoplasm</location>
    </subcellularLocation>
</comment>
<dbReference type="InterPro" id="IPR030854">
    <property type="entry name" value="RNase_J_bac"/>
</dbReference>
<dbReference type="GO" id="GO:0008270">
    <property type="term" value="F:zinc ion binding"/>
    <property type="evidence" value="ECO:0007669"/>
    <property type="project" value="InterPro"/>
</dbReference>
<reference evidence="14 15" key="1">
    <citation type="submission" date="2013-01" db="EMBL/GenBank/DDBJ databases">
        <title>The Genome Sequence of Butyricicoccus pullicaecorum 1.2.</title>
        <authorList>
            <consortium name="The Broad Institute Genome Sequencing Platform"/>
            <person name="Earl A."/>
            <person name="Ward D."/>
            <person name="Feldgarden M."/>
            <person name="Gevers D."/>
            <person name="Van Immerseel F."/>
            <person name="Eeckhaut V."/>
            <person name="Walker B."/>
            <person name="Young S.K."/>
            <person name="Zeng Q."/>
            <person name="Gargeya S."/>
            <person name="Fitzgerald M."/>
            <person name="Haas B."/>
            <person name="Abouelleil A."/>
            <person name="Alvarado L."/>
            <person name="Arachchi H.M."/>
            <person name="Berlin A.M."/>
            <person name="Chapman S.B."/>
            <person name="Dewar J."/>
            <person name="Goldberg J."/>
            <person name="Griggs A."/>
            <person name="Gujja S."/>
            <person name="Hansen M."/>
            <person name="Howarth C."/>
            <person name="Imamovic A."/>
            <person name="Larimer J."/>
            <person name="McCowan C."/>
            <person name="Murphy C."/>
            <person name="Neiman D."/>
            <person name="Pearson M."/>
            <person name="Priest M."/>
            <person name="Roberts A."/>
            <person name="Saif S."/>
            <person name="Shea T."/>
            <person name="Sisk P."/>
            <person name="Sykes S."/>
            <person name="Wortman J."/>
            <person name="Nusbaum C."/>
            <person name="Birren B."/>
        </authorList>
    </citation>
    <scope>NUCLEOTIDE SEQUENCE [LARGE SCALE GENOMIC DNA]</scope>
    <source>
        <strain evidence="14 15">1.2</strain>
    </source>
</reference>
<feature type="active site" description="Proton donor" evidence="10">
    <location>
        <position position="223"/>
    </location>
</feature>
<feature type="binding site" evidence="11">
    <location>
        <begin position="260"/>
        <end position="262"/>
    </location>
    <ligand>
        <name>substrate</name>
    </ligand>
</feature>
<feature type="domain" description="Metallo-beta-lactamase" evidence="13">
    <location>
        <begin position="48"/>
        <end position="243"/>
    </location>
</feature>
<dbReference type="InterPro" id="IPR001587">
    <property type="entry name" value="RNase_J_CS"/>
</dbReference>
<evidence type="ECO:0000256" key="1">
    <source>
        <dbReference type="ARBA" id="ARBA00022490"/>
    </source>
</evidence>
<feature type="binding site" evidence="12">
    <location>
        <position position="76"/>
    </location>
    <ligand>
        <name>Zn(2+)</name>
        <dbReference type="ChEBI" id="CHEBI:29105"/>
        <label>1</label>
        <note>catalytic</note>
    </ligand>
</feature>
<dbReference type="HAMAP" id="MF_01491">
    <property type="entry name" value="RNase_J_bact"/>
    <property type="match status" value="1"/>
</dbReference>
<evidence type="ECO:0000256" key="3">
    <source>
        <dbReference type="ARBA" id="ARBA00022723"/>
    </source>
</evidence>
<evidence type="ECO:0000256" key="10">
    <source>
        <dbReference type="PIRSR" id="PIRSR004803-1"/>
    </source>
</evidence>
<feature type="binding site" evidence="12">
    <location>
        <position position="105"/>
    </location>
    <ligand>
        <name>Zn(2+)</name>
        <dbReference type="ChEBI" id="CHEBI:29105"/>
        <label>1</label>
        <note>catalytic</note>
    </ligand>
</feature>
<dbReference type="Proteomes" id="UP000013981">
    <property type="component" value="Unassembled WGS sequence"/>
</dbReference>
<dbReference type="GO" id="GO:0003723">
    <property type="term" value="F:RNA binding"/>
    <property type="evidence" value="ECO:0007669"/>
    <property type="project" value="UniProtKB-UniRule"/>
</dbReference>
<keyword evidence="15" id="KW-1185">Reference proteome</keyword>
<dbReference type="EMBL" id="AQOB01000004">
    <property type="protein sequence ID" value="EOQ38467.1"/>
    <property type="molecule type" value="Genomic_DNA"/>
</dbReference>
<dbReference type="PROSITE" id="PS01292">
    <property type="entry name" value="UPF0036"/>
    <property type="match status" value="1"/>
</dbReference>
<comment type="cofactor">
    <cofactor evidence="12">
        <name>Zn(2+)</name>
        <dbReference type="ChEBI" id="CHEBI:29105"/>
    </cofactor>
    <text evidence="12">Binds 2 Zn(2+) ions per subunit. It is not clear if Zn(2+) or Mg(2+) is physiologically important.</text>
</comment>
<keyword evidence="1 9" id="KW-0963">Cytoplasm</keyword>
<feature type="binding site" evidence="12">
    <location>
        <position position="471"/>
    </location>
    <ligand>
        <name>Ca(2+)</name>
        <dbReference type="ChEBI" id="CHEBI:29108"/>
    </ligand>
</feature>
<dbReference type="PANTHER" id="PTHR43694">
    <property type="entry name" value="RIBONUCLEASE J"/>
    <property type="match status" value="1"/>
</dbReference>
<feature type="binding site" evidence="12">
    <location>
        <position position="169"/>
    </location>
    <ligand>
        <name>Zn(2+)</name>
        <dbReference type="ChEBI" id="CHEBI:29105"/>
        <label>1</label>
        <note>catalytic</note>
    </ligand>
</feature>
<comment type="cofactor">
    <cofactor evidence="12">
        <name>Ca(2+)</name>
        <dbReference type="ChEBI" id="CHEBI:29108"/>
    </cofactor>
    <text evidence="12">Binds 1 Ca(2+) cation per subunit. Seen in 1 crystal structure, it is not clear if it is physiologically important.</text>
</comment>
<keyword evidence="8 9" id="KW-0694">RNA-binding</keyword>
<keyword evidence="7 9" id="KW-0269">Exonuclease</keyword>
<keyword evidence="3 12" id="KW-0479">Metal-binding</keyword>
<evidence type="ECO:0000256" key="9">
    <source>
        <dbReference type="HAMAP-Rule" id="MF_01491"/>
    </source>
</evidence>
<comment type="subunit">
    <text evidence="9">Homodimer, may be a subunit of the RNA degradosome.</text>
</comment>
<dbReference type="Gene3D" id="3.60.15.10">
    <property type="entry name" value="Ribonuclease Z/Hydroxyacylglutathione hydrolase-like"/>
    <property type="match status" value="1"/>
</dbReference>
<dbReference type="SUPFAM" id="SSF56281">
    <property type="entry name" value="Metallo-hydrolase/oxidoreductase"/>
    <property type="match status" value="1"/>
</dbReference>
<dbReference type="GO" id="GO:0004534">
    <property type="term" value="F:5'-3' RNA exonuclease activity"/>
    <property type="evidence" value="ECO:0007669"/>
    <property type="project" value="UniProtKB-UniRule"/>
</dbReference>
<keyword evidence="5 9" id="KW-0378">Hydrolase</keyword>
<dbReference type="Pfam" id="PF07521">
    <property type="entry name" value="RMMBL"/>
    <property type="match status" value="1"/>
</dbReference>
<dbReference type="GO" id="GO:0006364">
    <property type="term" value="P:rRNA processing"/>
    <property type="evidence" value="ECO:0007669"/>
    <property type="project" value="UniProtKB-UniRule"/>
</dbReference>
<feature type="binding site" evidence="12">
    <location>
        <position position="101"/>
    </location>
    <ligand>
        <name>Zn(2+)</name>
        <dbReference type="ChEBI" id="CHEBI:29105"/>
        <label>1</label>
        <note>catalytic</note>
    </ligand>
</feature>
<feature type="binding site" evidence="12">
    <location>
        <position position="103"/>
    </location>
    <ligand>
        <name>Zn(2+)</name>
        <dbReference type="ChEBI" id="CHEBI:29105"/>
        <label>1</label>
        <note>catalytic</note>
    </ligand>
</feature>
<dbReference type="AlphaFoldDB" id="R8W5R5"/>
<evidence type="ECO:0000313" key="15">
    <source>
        <dbReference type="Proteomes" id="UP000013981"/>
    </source>
</evidence>
<dbReference type="Gene3D" id="3.40.50.10710">
    <property type="entry name" value="Metallo-hydrolase/oxidoreductase"/>
    <property type="match status" value="1"/>
</dbReference>
<feature type="binding site" evidence="9 11">
    <location>
        <begin position="392"/>
        <end position="396"/>
    </location>
    <ligand>
        <name>substrate</name>
    </ligand>
</feature>
<feature type="binding site" evidence="12">
    <location>
        <position position="418"/>
    </location>
    <ligand>
        <name>Zn(2+)</name>
        <dbReference type="ChEBI" id="CHEBI:29105"/>
        <label>1</label>
        <note>catalytic</note>
    </ligand>
</feature>
<feature type="active site" description="Proton acceptor" evidence="10">
    <location>
        <position position="396"/>
    </location>
</feature>
<dbReference type="Pfam" id="PF17770">
    <property type="entry name" value="RNase_J_C"/>
    <property type="match status" value="1"/>
</dbReference>
<keyword evidence="12" id="KW-0106">Calcium</keyword>
<dbReference type="GO" id="GO:0005737">
    <property type="term" value="C:cytoplasm"/>
    <property type="evidence" value="ECO:0007669"/>
    <property type="project" value="UniProtKB-SubCell"/>
</dbReference>
<proteinExistence type="inferred from homology"/>
<comment type="caution">
    <text evidence="14">The sequence shown here is derived from an EMBL/GenBank/DDBJ whole genome shotgun (WGS) entry which is preliminary data.</text>
</comment>
<dbReference type="Pfam" id="PF00753">
    <property type="entry name" value="Lactamase_B"/>
    <property type="match status" value="1"/>
</dbReference>
<evidence type="ECO:0000256" key="5">
    <source>
        <dbReference type="ARBA" id="ARBA00022801"/>
    </source>
</evidence>
<protein>
    <recommendedName>
        <fullName evidence="9">Ribonuclease J</fullName>
        <shortName evidence="9">RNase J</shortName>
        <ecNumber evidence="9">3.1.-.-</ecNumber>
    </recommendedName>
</protein>
<dbReference type="NCBIfam" id="TIGR00649">
    <property type="entry name" value="MG423"/>
    <property type="match status" value="1"/>
</dbReference>
<dbReference type="SMART" id="SM00849">
    <property type="entry name" value="Lactamase_B"/>
    <property type="match status" value="1"/>
</dbReference>
<gene>
    <name evidence="9" type="primary">rnj</name>
    <name evidence="14" type="ORF">HMPREF1526_01500</name>
</gene>
<evidence type="ECO:0000256" key="6">
    <source>
        <dbReference type="ARBA" id="ARBA00022833"/>
    </source>
</evidence>
<evidence type="ECO:0000256" key="11">
    <source>
        <dbReference type="PIRSR" id="PIRSR004803-2"/>
    </source>
</evidence>